<sequence>MINHRANGYIQLSSRLTSALENQSENEVHMAQPDGRHDAPLSSVTTVPCLDLLKALFLTRKDSSSKFYL</sequence>
<proteinExistence type="predicted"/>
<dbReference type="Proteomes" id="UP000324748">
    <property type="component" value="Unassembled WGS sequence"/>
</dbReference>
<accession>A0A5B0NH23</accession>
<evidence type="ECO:0000313" key="2">
    <source>
        <dbReference type="EMBL" id="KAA1087268.1"/>
    </source>
</evidence>
<reference evidence="2 3" key="1">
    <citation type="submission" date="2019-05" db="EMBL/GenBank/DDBJ databases">
        <title>Emergence of the Ug99 lineage of the wheat stem rust pathogen through somatic hybridization.</title>
        <authorList>
            <person name="Li F."/>
            <person name="Upadhyaya N.M."/>
            <person name="Sperschneider J."/>
            <person name="Matny O."/>
            <person name="Nguyen-Phuc H."/>
            <person name="Mago R."/>
            <person name="Raley C."/>
            <person name="Miller M.E."/>
            <person name="Silverstein K.A.T."/>
            <person name="Henningsen E."/>
            <person name="Hirsch C.D."/>
            <person name="Visser B."/>
            <person name="Pretorius Z.A."/>
            <person name="Steffenson B.J."/>
            <person name="Schwessinger B."/>
            <person name="Dodds P.N."/>
            <person name="Figueroa M."/>
        </authorList>
    </citation>
    <scope>NUCLEOTIDE SEQUENCE [LARGE SCALE GENOMIC DNA]</scope>
    <source>
        <strain evidence="2">21-0</strain>
    </source>
</reference>
<feature type="region of interest" description="Disordered" evidence="1">
    <location>
        <begin position="21"/>
        <end position="42"/>
    </location>
</feature>
<evidence type="ECO:0000256" key="1">
    <source>
        <dbReference type="SAM" id="MobiDB-lite"/>
    </source>
</evidence>
<gene>
    <name evidence="2" type="ORF">PGT21_027561</name>
</gene>
<organism evidence="2 3">
    <name type="scientific">Puccinia graminis f. sp. tritici</name>
    <dbReference type="NCBI Taxonomy" id="56615"/>
    <lineage>
        <taxon>Eukaryota</taxon>
        <taxon>Fungi</taxon>
        <taxon>Dikarya</taxon>
        <taxon>Basidiomycota</taxon>
        <taxon>Pucciniomycotina</taxon>
        <taxon>Pucciniomycetes</taxon>
        <taxon>Pucciniales</taxon>
        <taxon>Pucciniaceae</taxon>
        <taxon>Puccinia</taxon>
    </lineage>
</organism>
<keyword evidence="3" id="KW-1185">Reference proteome</keyword>
<evidence type="ECO:0000313" key="3">
    <source>
        <dbReference type="Proteomes" id="UP000324748"/>
    </source>
</evidence>
<dbReference type="AlphaFoldDB" id="A0A5B0NH23"/>
<comment type="caution">
    <text evidence="2">The sequence shown here is derived from an EMBL/GenBank/DDBJ whole genome shotgun (WGS) entry which is preliminary data.</text>
</comment>
<dbReference type="EMBL" id="VSWC01000105">
    <property type="protein sequence ID" value="KAA1087268.1"/>
    <property type="molecule type" value="Genomic_DNA"/>
</dbReference>
<protein>
    <submittedName>
        <fullName evidence="2">Uncharacterized protein</fullName>
    </submittedName>
</protein>
<name>A0A5B0NH23_PUCGR</name>